<dbReference type="Proteomes" id="UP001183390">
    <property type="component" value="Unassembled WGS sequence"/>
</dbReference>
<accession>A0ABU2M9M1</accession>
<proteinExistence type="predicted"/>
<name>A0ABU2M9M1_9ACTN</name>
<sequence>MDDTTPVRANPGYAADRLARALATAATHGDPAVRQAAERRAASWRRVLDGMARGLLSIGSRTPVRGMPAWVTPVVSHGGFATGEAAAGGPLRPQERALIDRHGLKADRAALYAHHLTEAGLAHLSALLDSGAYEIDEPEQAALLTVTWLLRAGDTAGALRVLGELDPFAATLCLTPRPAPARNLPEGSVFRWSVEDVRHSLADVTAKGAHRVTVQGEALTVWNPFADRLLTHWLETTAEAGGPGAEDAGAGATEVDVRRPDGWTERGAALLDEYERLAVEHTLCTKHRRPNENLAILLAALREALTEGGLGARRRGLLRHAVVSMTAKRGVPGSPGHAALRADQAAQAARPAHDVLAALLGERLTPLPGNSGVPDTEAVLVPTSPEEARSFTVPEGASIPGPLRARVERAVIAPLDALVERGIVPSAEVLASLVPALAAEAEASAIGDPTLSRLVAAHHRAFAARRSLLLLNLESQVRRSELPWVRESTPHHDSAGTRRTAARTLITRLGDTVLTRFPGTITPNPLVSELNGLARTAGLEFGFVEELASDIFMGTFSPKFTRVARVAAEVLGDDLYTRYYGIDRTRVLALEERPGRGRPTFADLCRERAGNPPGTVAGNGMVIEQAQILTTHNLAALTLLGSRPADGWAEAALRAHLTTVRLVGALPRVRDALAHVKNAAFAWRQTVFLLSRCPLAEQREVLDRMEESSAGRPHHVRERLEPALRGLRAAVEGRSLPDHDEEEVVRFLGWTARRHWMLRIAPQALLPHPYRL</sequence>
<evidence type="ECO:0000313" key="2">
    <source>
        <dbReference type="Proteomes" id="UP001183390"/>
    </source>
</evidence>
<reference evidence="2" key="1">
    <citation type="submission" date="2023-07" db="EMBL/GenBank/DDBJ databases">
        <title>30 novel species of actinomycetes from the DSMZ collection.</title>
        <authorList>
            <person name="Nouioui I."/>
        </authorList>
    </citation>
    <scope>NUCLEOTIDE SEQUENCE [LARGE SCALE GENOMIC DNA]</scope>
    <source>
        <strain evidence="2">DSM 44743</strain>
    </source>
</reference>
<dbReference type="EMBL" id="JAVREP010000007">
    <property type="protein sequence ID" value="MDT0329359.1"/>
    <property type="molecule type" value="Genomic_DNA"/>
</dbReference>
<dbReference type="RefSeq" id="WP_311512006.1">
    <property type="nucleotide sequence ID" value="NZ_JAVREP010000007.1"/>
</dbReference>
<keyword evidence="2" id="KW-1185">Reference proteome</keyword>
<evidence type="ECO:0000313" key="1">
    <source>
        <dbReference type="EMBL" id="MDT0329359.1"/>
    </source>
</evidence>
<protein>
    <submittedName>
        <fullName evidence="1">Transcriptional regulator</fullName>
    </submittedName>
</protein>
<comment type="caution">
    <text evidence="1">The sequence shown here is derived from an EMBL/GenBank/DDBJ whole genome shotgun (WGS) entry which is preliminary data.</text>
</comment>
<gene>
    <name evidence="1" type="ORF">RM479_13135</name>
</gene>
<organism evidence="1 2">
    <name type="scientific">Nocardiopsis lambiniae</name>
    <dbReference type="NCBI Taxonomy" id="3075539"/>
    <lineage>
        <taxon>Bacteria</taxon>
        <taxon>Bacillati</taxon>
        <taxon>Actinomycetota</taxon>
        <taxon>Actinomycetes</taxon>
        <taxon>Streptosporangiales</taxon>
        <taxon>Nocardiopsidaceae</taxon>
        <taxon>Nocardiopsis</taxon>
    </lineage>
</organism>